<dbReference type="GO" id="GO:0004888">
    <property type="term" value="F:transmembrane signaling receptor activity"/>
    <property type="evidence" value="ECO:0007669"/>
    <property type="project" value="InterPro"/>
</dbReference>
<dbReference type="EMBL" id="MN738844">
    <property type="protein sequence ID" value="QHT27899.1"/>
    <property type="molecule type" value="Genomic_DNA"/>
</dbReference>
<comment type="subcellular location">
    <subcellularLocation>
        <location evidence="1">Membrane</location>
        <topology evidence="1">Multi-pass membrane protein</topology>
    </subcellularLocation>
</comment>
<organism evidence="7">
    <name type="scientific">viral metagenome</name>
    <dbReference type="NCBI Taxonomy" id="1070528"/>
    <lineage>
        <taxon>unclassified sequences</taxon>
        <taxon>metagenomes</taxon>
        <taxon>organismal metagenomes</taxon>
    </lineage>
</organism>
<dbReference type="InterPro" id="IPR018000">
    <property type="entry name" value="Neurotransmitter_ion_chnl_CS"/>
</dbReference>
<protein>
    <recommendedName>
        <fullName evidence="6">Neurotransmitter-gated ion-channel ligand-binding domain-containing protein</fullName>
    </recommendedName>
</protein>
<dbReference type="InterPro" id="IPR038050">
    <property type="entry name" value="Neuro_actylchol_rec"/>
</dbReference>
<dbReference type="Pfam" id="PF02931">
    <property type="entry name" value="Neur_chan_LBD"/>
    <property type="match status" value="1"/>
</dbReference>
<dbReference type="GO" id="GO:0005230">
    <property type="term" value="F:extracellular ligand-gated monoatomic ion channel activity"/>
    <property type="evidence" value="ECO:0007669"/>
    <property type="project" value="InterPro"/>
</dbReference>
<dbReference type="InterPro" id="IPR006202">
    <property type="entry name" value="Neur_chan_lig-bd"/>
</dbReference>
<feature type="transmembrane region" description="Helical" evidence="5">
    <location>
        <begin position="237"/>
        <end position="258"/>
    </location>
</feature>
<reference evidence="7" key="1">
    <citation type="journal article" date="2020" name="Nature">
        <title>Giant virus diversity and host interactions through global metagenomics.</title>
        <authorList>
            <person name="Schulz F."/>
            <person name="Roux S."/>
            <person name="Paez-Espino D."/>
            <person name="Jungbluth S."/>
            <person name="Walsh D.A."/>
            <person name="Denef V.J."/>
            <person name="McMahon K.D."/>
            <person name="Konstantinidis K.T."/>
            <person name="Eloe-Fadrosh E.A."/>
            <person name="Kyrpides N.C."/>
            <person name="Woyke T."/>
        </authorList>
    </citation>
    <scope>NUCLEOTIDE SEQUENCE</scope>
    <source>
        <strain evidence="7">GVMAG-M-3300000115-19</strain>
    </source>
</reference>
<evidence type="ECO:0000256" key="4">
    <source>
        <dbReference type="ARBA" id="ARBA00023136"/>
    </source>
</evidence>
<dbReference type="FunFam" id="2.70.170.10:FF:000028">
    <property type="entry name" value="AcetylCholine Receptor"/>
    <property type="match status" value="1"/>
</dbReference>
<feature type="domain" description="Neurotransmitter-gated ion-channel ligand-binding" evidence="6">
    <location>
        <begin position="28"/>
        <end position="233"/>
    </location>
</feature>
<evidence type="ECO:0000256" key="2">
    <source>
        <dbReference type="ARBA" id="ARBA00022692"/>
    </source>
</evidence>
<keyword evidence="4 5" id="KW-0472">Membrane</keyword>
<feature type="transmembrane region" description="Helical" evidence="5">
    <location>
        <begin position="270"/>
        <end position="293"/>
    </location>
</feature>
<proteinExistence type="predicted"/>
<dbReference type="PANTHER" id="PTHR18945">
    <property type="entry name" value="NEUROTRANSMITTER GATED ION CHANNEL"/>
    <property type="match status" value="1"/>
</dbReference>
<dbReference type="GO" id="GO:0016020">
    <property type="term" value="C:membrane"/>
    <property type="evidence" value="ECO:0007669"/>
    <property type="project" value="UniProtKB-SubCell"/>
</dbReference>
<keyword evidence="3 5" id="KW-1133">Transmembrane helix</keyword>
<dbReference type="SUPFAM" id="SSF63712">
    <property type="entry name" value="Nicotinic receptor ligand binding domain-like"/>
    <property type="match status" value="1"/>
</dbReference>
<name>A0A6C0EHZ4_9ZZZZ</name>
<evidence type="ECO:0000259" key="6">
    <source>
        <dbReference type="Pfam" id="PF02931"/>
    </source>
</evidence>
<dbReference type="SUPFAM" id="SSF90112">
    <property type="entry name" value="Neurotransmitter-gated ion-channel transmembrane pore"/>
    <property type="match status" value="1"/>
</dbReference>
<sequence length="535" mass="62623">MKTLLCVLFSLWNTLHFQKVDASRNEVNLRSHLFDNYQKDTRPVKNVSHPLNVDMGLAIQTLEQFNQKTETIKLNIWFRMNWYNAYLNWENKSDEYQIDVIDVSPNTVWTPDIELINAAALPEIYTLKGGMMLYKDGGCMWSRPGIFMFSCPLDLHLFPFDTQVCSLTFSSWIFSNRYLVLKPYDDESKAVDILNDFSHSEWNVKNVSYITDEMPIGNNEFKSTITYSIELGRFTHYYTLTMGMTITLVYISFLIMFLPPNNISRTSTAVFIPLTILALQLTIIDKVPVVGYFTLMDKFFLCCFVSSMLVSMVSAVIFALISHKSHKVLYLISFLTNIDTLRENEMKHLNKKEILSDKLKQRCKEHDSKHINEKTNLDYFIEKDYYEENEPNIENEIMRSMNVFNSSKNLIKNNNNNNNNNNKLYRKNDRLINFEKEDIDIGDYMNNPIYKINSDSHTSSSKISYNSFTNDINSTQYNTPSIIKTINHDNKLLDLSNDELLIYKYMINKIKHIDNFLRVIFPLAYTIYISILLKV</sequence>
<evidence type="ECO:0000256" key="1">
    <source>
        <dbReference type="ARBA" id="ARBA00004141"/>
    </source>
</evidence>
<dbReference type="InterPro" id="IPR006201">
    <property type="entry name" value="Neur_channel"/>
</dbReference>
<dbReference type="Gene3D" id="2.70.170.10">
    <property type="entry name" value="Neurotransmitter-gated ion-channel ligand-binding domain"/>
    <property type="match status" value="1"/>
</dbReference>
<dbReference type="InterPro" id="IPR036719">
    <property type="entry name" value="Neuro-gated_channel_TM_sf"/>
</dbReference>
<dbReference type="PROSITE" id="PS00236">
    <property type="entry name" value="NEUROTR_ION_CHANNEL"/>
    <property type="match status" value="1"/>
</dbReference>
<evidence type="ECO:0000313" key="7">
    <source>
        <dbReference type="EMBL" id="QHT27899.1"/>
    </source>
</evidence>
<dbReference type="PRINTS" id="PR00252">
    <property type="entry name" value="NRIONCHANNEL"/>
</dbReference>
<feature type="transmembrane region" description="Helical" evidence="5">
    <location>
        <begin position="516"/>
        <end position="533"/>
    </location>
</feature>
<evidence type="ECO:0000256" key="5">
    <source>
        <dbReference type="SAM" id="Phobius"/>
    </source>
</evidence>
<dbReference type="InterPro" id="IPR036734">
    <property type="entry name" value="Neur_chan_lig-bd_sf"/>
</dbReference>
<evidence type="ECO:0000256" key="3">
    <source>
        <dbReference type="ARBA" id="ARBA00022989"/>
    </source>
</evidence>
<accession>A0A6C0EHZ4</accession>
<dbReference type="AlphaFoldDB" id="A0A6C0EHZ4"/>
<dbReference type="Gene3D" id="1.20.58.390">
    <property type="entry name" value="Neurotransmitter-gated ion-channel transmembrane domain"/>
    <property type="match status" value="1"/>
</dbReference>
<keyword evidence="2 5" id="KW-0812">Transmembrane</keyword>
<feature type="transmembrane region" description="Helical" evidence="5">
    <location>
        <begin position="299"/>
        <end position="321"/>
    </location>
</feature>